<keyword evidence="2" id="KW-1185">Reference proteome</keyword>
<dbReference type="RefSeq" id="WP_109625551.1">
    <property type="nucleotide sequence ID" value="NZ_CABJAT010000007.1"/>
</dbReference>
<dbReference type="Proteomes" id="UP000245412">
    <property type="component" value="Unassembled WGS sequence"/>
</dbReference>
<accession>A0AB73T795</accession>
<proteinExistence type="predicted"/>
<dbReference type="EMBL" id="QGGY01000003">
    <property type="protein sequence ID" value="PWJ77452.1"/>
    <property type="molecule type" value="Genomic_DNA"/>
</dbReference>
<evidence type="ECO:0008006" key="3">
    <source>
        <dbReference type="Google" id="ProtNLM"/>
    </source>
</evidence>
<evidence type="ECO:0000313" key="2">
    <source>
        <dbReference type="Proteomes" id="UP000245412"/>
    </source>
</evidence>
<protein>
    <recommendedName>
        <fullName evidence="3">Flavodoxin-like domain-containing protein</fullName>
    </recommendedName>
</protein>
<sequence length="178" mass="20230">MDACTIYYDSSSADSVMAAKVLAEDIGGIAVCAQSCSGRIIYEKNTEVGFIFASDEGALPAVMRNVANRIVMDKNSYIFAVVIGGPREVKAVKEIYELLENRGYQLSCAYTEFLLAKISPDWREQFEQVEEDIASRHETFSERRNYLQSLSRSELKKVMKKNLKEFLEFKKRQKKGAR</sequence>
<name>A0AB73T795_9FIRM</name>
<organism evidence="1 2">
    <name type="scientific">Murimonas intestini</name>
    <dbReference type="NCBI Taxonomy" id="1337051"/>
    <lineage>
        <taxon>Bacteria</taxon>
        <taxon>Bacillati</taxon>
        <taxon>Bacillota</taxon>
        <taxon>Clostridia</taxon>
        <taxon>Lachnospirales</taxon>
        <taxon>Lachnospiraceae</taxon>
        <taxon>Murimonas</taxon>
    </lineage>
</organism>
<reference evidence="1 2" key="1">
    <citation type="submission" date="2018-05" db="EMBL/GenBank/DDBJ databases">
        <authorList>
            <person name="Goeker M."/>
            <person name="Huntemann M."/>
            <person name="Clum A."/>
            <person name="Pillay M."/>
            <person name="Palaniappan K."/>
            <person name="Varghese N."/>
            <person name="Mikhailova N."/>
            <person name="Stamatis D."/>
            <person name="Reddy T."/>
            <person name="Daum C."/>
            <person name="Shapiro N."/>
            <person name="Ivanova N."/>
            <person name="Kyrpides N."/>
            <person name="Woyke T."/>
        </authorList>
    </citation>
    <scope>NUCLEOTIDE SEQUENCE [LARGE SCALE GENOMIC DNA]</scope>
    <source>
        <strain evidence="1 2">DSM 26524</strain>
    </source>
</reference>
<gene>
    <name evidence="1" type="ORF">C7383_103297</name>
</gene>
<dbReference type="AlphaFoldDB" id="A0AB73T795"/>
<comment type="caution">
    <text evidence="1">The sequence shown here is derived from an EMBL/GenBank/DDBJ whole genome shotgun (WGS) entry which is preliminary data.</text>
</comment>
<evidence type="ECO:0000313" key="1">
    <source>
        <dbReference type="EMBL" id="PWJ77452.1"/>
    </source>
</evidence>